<dbReference type="AlphaFoldDB" id="A0A3M9ME70"/>
<proteinExistence type="predicted"/>
<organism evidence="2 3">
    <name type="scientific">Rufibacter latericius</name>
    <dbReference type="NCBI Taxonomy" id="2487040"/>
    <lineage>
        <taxon>Bacteria</taxon>
        <taxon>Pseudomonadati</taxon>
        <taxon>Bacteroidota</taxon>
        <taxon>Cytophagia</taxon>
        <taxon>Cytophagales</taxon>
        <taxon>Hymenobacteraceae</taxon>
        <taxon>Rufibacter</taxon>
    </lineage>
</organism>
<evidence type="ECO:0000256" key="1">
    <source>
        <dbReference type="SAM" id="SignalP"/>
    </source>
</evidence>
<dbReference type="EMBL" id="RJJD01000015">
    <property type="protein sequence ID" value="RNI23437.1"/>
    <property type="molecule type" value="Genomic_DNA"/>
</dbReference>
<protein>
    <recommendedName>
        <fullName evidence="4">Outer membrane protein beta-barrel domain-containing protein</fullName>
    </recommendedName>
</protein>
<sequence length="277" mass="31211">MLKKWNKFLVLLTSILVPSVGFAQVENYTPEPAVLPVHTLANQLHLSAGYAGNRGGYGLTSSYALNSSWAVFASGYLNTISSRSFDILGPGSRTVRKNYNIGAGLGFLLPRKNPENVAEVYLGVGKFYVDNAKFAPSSDDDYNTTQADYWKLFIQLNYIKVKEKVEFGGLLRVPYNRYTNYEFAEVWNTNVRIDRGFENVKGVNLEPVASFSLKKNNVKLNLQAGYSLPIIKSQERPYFIEETNRQKVFYPGNDYKTKMSGFIGSINLQYNLNRKSG</sequence>
<accession>A0A3M9ME70</accession>
<keyword evidence="3" id="KW-1185">Reference proteome</keyword>
<gene>
    <name evidence="2" type="ORF">EFB08_18015</name>
</gene>
<reference evidence="2 3" key="1">
    <citation type="submission" date="2018-11" db="EMBL/GenBank/DDBJ databases">
        <title>Rufibacter latericius sp. nov., isolated from water in Baiyang Lake.</title>
        <authorList>
            <person name="Yang Y."/>
        </authorList>
    </citation>
    <scope>NUCLEOTIDE SEQUENCE [LARGE SCALE GENOMIC DNA]</scope>
    <source>
        <strain evidence="2 3">R-22-1c-1</strain>
    </source>
</reference>
<feature type="chain" id="PRO_5018163673" description="Outer membrane protein beta-barrel domain-containing protein" evidence="1">
    <location>
        <begin position="24"/>
        <end position="277"/>
    </location>
</feature>
<evidence type="ECO:0000313" key="3">
    <source>
        <dbReference type="Proteomes" id="UP000272117"/>
    </source>
</evidence>
<evidence type="ECO:0000313" key="2">
    <source>
        <dbReference type="EMBL" id="RNI23437.1"/>
    </source>
</evidence>
<feature type="signal peptide" evidence="1">
    <location>
        <begin position="1"/>
        <end position="23"/>
    </location>
</feature>
<keyword evidence="1" id="KW-0732">Signal</keyword>
<dbReference type="RefSeq" id="WP_123128359.1">
    <property type="nucleotide sequence ID" value="NZ_RJJD01000015.1"/>
</dbReference>
<name>A0A3M9ME70_9BACT</name>
<dbReference type="Proteomes" id="UP000272117">
    <property type="component" value="Unassembled WGS sequence"/>
</dbReference>
<comment type="caution">
    <text evidence="2">The sequence shown here is derived from an EMBL/GenBank/DDBJ whole genome shotgun (WGS) entry which is preliminary data.</text>
</comment>
<evidence type="ECO:0008006" key="4">
    <source>
        <dbReference type="Google" id="ProtNLM"/>
    </source>
</evidence>